<dbReference type="Pfam" id="PF13419">
    <property type="entry name" value="HAD_2"/>
    <property type="match status" value="1"/>
</dbReference>
<dbReference type="NCBIfam" id="TIGR01549">
    <property type="entry name" value="HAD-SF-IA-v1"/>
    <property type="match status" value="1"/>
</dbReference>
<dbReference type="SFLD" id="SFLDG01129">
    <property type="entry name" value="C1.5:_HAD__Beta-PGM__Phosphata"/>
    <property type="match status" value="1"/>
</dbReference>
<dbReference type="InterPro" id="IPR041492">
    <property type="entry name" value="HAD_2"/>
</dbReference>
<dbReference type="Proteomes" id="UP000289996">
    <property type="component" value="Unassembled WGS sequence"/>
</dbReference>
<dbReference type="PRINTS" id="PR00413">
    <property type="entry name" value="HADHALOGNASE"/>
</dbReference>
<dbReference type="InterPro" id="IPR036412">
    <property type="entry name" value="HAD-like_sf"/>
</dbReference>
<dbReference type="InterPro" id="IPR011951">
    <property type="entry name" value="HAD-SF_hydro_IA_YjjG/PynA"/>
</dbReference>
<dbReference type="EMBL" id="UYIG01000001">
    <property type="protein sequence ID" value="VDG26996.1"/>
    <property type="molecule type" value="Genomic_DNA"/>
</dbReference>
<protein>
    <submittedName>
        <fullName evidence="1">Haloacid dehalogenase [Lactobacillus koreensis]</fullName>
    </submittedName>
</protein>
<dbReference type="InterPro" id="IPR023198">
    <property type="entry name" value="PGP-like_dom2"/>
</dbReference>
<evidence type="ECO:0000313" key="2">
    <source>
        <dbReference type="Proteomes" id="UP000289996"/>
    </source>
</evidence>
<proteinExistence type="predicted"/>
<dbReference type="NCBIfam" id="TIGR02254">
    <property type="entry name" value="YjjG_YfnB"/>
    <property type="match status" value="1"/>
</dbReference>
<dbReference type="GO" id="GO:0008253">
    <property type="term" value="F:5'-nucleotidase activity"/>
    <property type="evidence" value="ECO:0007669"/>
    <property type="project" value="InterPro"/>
</dbReference>
<dbReference type="Gene3D" id="1.10.150.240">
    <property type="entry name" value="Putative phosphatase, domain 2"/>
    <property type="match status" value="1"/>
</dbReference>
<name>A0A660DZL9_9LACO</name>
<keyword evidence="2" id="KW-1185">Reference proteome</keyword>
<dbReference type="AlphaFoldDB" id="A0A660DZL9"/>
<dbReference type="OrthoDB" id="9802350at2"/>
<dbReference type="InterPro" id="IPR052550">
    <property type="entry name" value="Pyrimidine_5'-ntase_YjjG"/>
</dbReference>
<dbReference type="RefSeq" id="WP_130851289.1">
    <property type="nucleotide sequence ID" value="NZ_UYIG01000001.1"/>
</dbReference>
<accession>A0A660DZL9</accession>
<dbReference type="InterPro" id="IPR006439">
    <property type="entry name" value="HAD-SF_hydro_IA"/>
</dbReference>
<dbReference type="InterPro" id="IPR023214">
    <property type="entry name" value="HAD_sf"/>
</dbReference>
<dbReference type="Gene3D" id="3.40.50.1000">
    <property type="entry name" value="HAD superfamily/HAD-like"/>
    <property type="match status" value="1"/>
</dbReference>
<reference evidence="1 2" key="1">
    <citation type="submission" date="2018-11" db="EMBL/GenBank/DDBJ databases">
        <authorList>
            <person name="Wuyts S."/>
        </authorList>
    </citation>
    <scope>NUCLEOTIDE SEQUENCE [LARGE SCALE GENOMIC DNA]</scope>
    <source>
        <strain evidence="1">Lactobacillus mudanjiangensis AMBF249</strain>
    </source>
</reference>
<dbReference type="PANTHER" id="PTHR47478:SF1">
    <property type="entry name" value="PYRIMIDINE 5'-NUCLEOTIDASE YJJG"/>
    <property type="match status" value="1"/>
</dbReference>
<dbReference type="SUPFAM" id="SSF56784">
    <property type="entry name" value="HAD-like"/>
    <property type="match status" value="1"/>
</dbReference>
<sequence length="227" mass="25653">MKKYAIFDLDNTLLDFTRGETEGVTHLLHKYGVTDLQRGLQVYHQVNQRAWQAIEQGAERDPLLNRRFEQTFQRMGLTVTDPIVEQQYRRHLDHNYYTLAGAHALLAHLKKAQVTLIAGTNGIKATQLSRLAGSGLDVYFDQLYISEDVGFAKPDARFFQPIFKQNPSLDSTNTLMIGDGLRSDILGAQQVELPSVWFNPAHLTNETAVKPTYEVDHLATIETLVLA</sequence>
<evidence type="ECO:0000313" key="1">
    <source>
        <dbReference type="EMBL" id="VDG26996.1"/>
    </source>
</evidence>
<dbReference type="PANTHER" id="PTHR47478">
    <property type="match status" value="1"/>
</dbReference>
<dbReference type="SFLD" id="SFLDS00003">
    <property type="entry name" value="Haloacid_Dehalogenase"/>
    <property type="match status" value="1"/>
</dbReference>
<gene>
    <name evidence="1" type="ORF">MUDAN_MDHGFNIF_00366</name>
</gene>
<organism evidence="1 2">
    <name type="scientific">Lactiplantibacillus mudanjiangensis</name>
    <dbReference type="NCBI Taxonomy" id="1296538"/>
    <lineage>
        <taxon>Bacteria</taxon>
        <taxon>Bacillati</taxon>
        <taxon>Bacillota</taxon>
        <taxon>Bacilli</taxon>
        <taxon>Lactobacillales</taxon>
        <taxon>Lactobacillaceae</taxon>
        <taxon>Lactiplantibacillus</taxon>
    </lineage>
</organism>